<evidence type="ECO:0000313" key="4">
    <source>
        <dbReference type="Proteomes" id="UP001330434"/>
    </source>
</evidence>
<accession>A0ABZ2C5K2</accession>
<feature type="signal peptide" evidence="1">
    <location>
        <begin position="1"/>
        <end position="21"/>
    </location>
</feature>
<keyword evidence="3" id="KW-0808">Transferase</keyword>
<reference evidence="3 4" key="1">
    <citation type="journal article" date="2024" name="Environ. Microbiol.">
        <title>Novel evolutionary insights on the interactions of the Holosporales (Alphaproteobacteria) with eukaryotic hosts from comparative genomics.</title>
        <authorList>
            <person name="Giovannini M."/>
            <person name="Petroni G."/>
            <person name="Castelli M."/>
        </authorList>
    </citation>
    <scope>NUCLEOTIDE SEQUENCE [LARGE SCALE GENOMIC DNA]</scope>
    <source>
        <strain evidence="3 4">US_Bl 15I1</strain>
    </source>
</reference>
<proteinExistence type="predicted"/>
<feature type="domain" description="Polysaccharide pyruvyl transferase" evidence="2">
    <location>
        <begin position="461"/>
        <end position="734"/>
    </location>
</feature>
<dbReference type="InterPro" id="IPR007345">
    <property type="entry name" value="Polysacch_pyruvyl_Trfase"/>
</dbReference>
<dbReference type="Proteomes" id="UP001330434">
    <property type="component" value="Chromosome"/>
</dbReference>
<dbReference type="EMBL" id="CP133270">
    <property type="protein sequence ID" value="WVX66705.1"/>
    <property type="molecule type" value="Genomic_DNA"/>
</dbReference>
<sequence>MKKVFLMASLLAFSCSTNSLLLGVIDKKMETNNTTTQTVNYKFEEWFDGNLFTKCYPEIGHDPLNDPLIYLKTLPKGTAEPNGDDVVVSMTSHPPRIKTTWLSLLSVLTQNKKANKVILYLAKEDFPDEKIPMSLEFLKTKGLEVRFSEVNYKVATKILPAIKDFHKTSVIVTGDDDRIYEKHWLGSLLGEHTKHPKDIISPAARHILWNKGNTNGLESQNGSYVYPYPYPYPYSYLPSTDQNSEVVQNSLKQDKGMEIPTQQEVTKKFPHIDYLKSLFLYEDPTLGAIFEGFAGVLYPPNSLHKNVLDYDTFKLLTPVADDVWLQTMAFLQETPVRGLPKPLNDALLSPKEIEDTQDSGLFHQHLLANDWMLYRALYYYGLLDKLGFPSRTDLQCQDCRRDIWLPNPNNPTPKYTGSSKHKCKTCLNTDKRKVLSIGAYPYGNIGDRLYKEVLGNELGEDFEMHFVGDNYRINEQDKAVGRLSKDKDLPFDALIVGGGGILHNFPKTDFVHYYMTQAVEKGKPFFVVSTGLQTKIKEPNEDNARTILGDSTELLKKASLIFLRSARDGQLVKSVLGRDVDHKLFVAPDLGYLYPQIMQVPSNLSKKYVTVIQTGFCSVEKEYTRNLINKAFKEHSDAELVVMNWGGPEDPLKEKDFGEYDLFAKKTKEYYPNAKVFMGDSIAPELKELRYKNEKTRSSDLTPEQAVGIVAQSHIVFTGRYHGYIISKALGIPCEALDSTHKLTAEQETPLDITKTNVQLKKIREFVLRNSVSLPDPSTWSEDARNTSIIKLAQFSGFPVQTIVSFIQTKGNKQLWREMAYGGNLDK</sequence>
<evidence type="ECO:0000256" key="1">
    <source>
        <dbReference type="SAM" id="SignalP"/>
    </source>
</evidence>
<dbReference type="GO" id="GO:0016740">
    <property type="term" value="F:transferase activity"/>
    <property type="evidence" value="ECO:0007669"/>
    <property type="project" value="UniProtKB-KW"/>
</dbReference>
<keyword evidence="1" id="KW-0732">Signal</keyword>
<protein>
    <submittedName>
        <fullName evidence="3">Polysaccharide pyruvyl transferase family protein</fullName>
    </submittedName>
</protein>
<evidence type="ECO:0000313" key="3">
    <source>
        <dbReference type="EMBL" id="WVX66705.1"/>
    </source>
</evidence>
<dbReference type="Pfam" id="PF04230">
    <property type="entry name" value="PS_pyruv_trans"/>
    <property type="match status" value="1"/>
</dbReference>
<dbReference type="RefSeq" id="WP_331255538.1">
    <property type="nucleotide sequence ID" value="NZ_CP133270.1"/>
</dbReference>
<feature type="chain" id="PRO_5046802896" evidence="1">
    <location>
        <begin position="22"/>
        <end position="827"/>
    </location>
</feature>
<name>A0ABZ2C5K2_9PROT</name>
<keyword evidence="4" id="KW-1185">Reference proteome</keyword>
<gene>
    <name evidence="3" type="ORF">Bealeia1_00889</name>
</gene>
<organism evidence="3 4">
    <name type="scientific">Candidatus Bealeia paramacronuclearis</name>
    <dbReference type="NCBI Taxonomy" id="1921001"/>
    <lineage>
        <taxon>Bacteria</taxon>
        <taxon>Pseudomonadati</taxon>
        <taxon>Pseudomonadota</taxon>
        <taxon>Alphaproteobacteria</taxon>
        <taxon>Holosporales</taxon>
        <taxon>Holosporaceae</taxon>
        <taxon>Candidatus Bealeia</taxon>
    </lineage>
</organism>
<evidence type="ECO:0000259" key="2">
    <source>
        <dbReference type="Pfam" id="PF04230"/>
    </source>
</evidence>
<dbReference type="PROSITE" id="PS51257">
    <property type="entry name" value="PROKAR_LIPOPROTEIN"/>
    <property type="match status" value="1"/>
</dbReference>